<dbReference type="RefSeq" id="WP_273172465.1">
    <property type="nucleotide sequence ID" value="NZ_JAAXZR010000007.1"/>
</dbReference>
<evidence type="ECO:0000256" key="3">
    <source>
        <dbReference type="ARBA" id="ARBA00022833"/>
    </source>
</evidence>
<dbReference type="CDD" id="cd07153">
    <property type="entry name" value="Fur_like"/>
    <property type="match status" value="1"/>
</dbReference>
<dbReference type="AlphaFoldDB" id="A0A971IC58"/>
<keyword evidence="5" id="KW-0238">DNA-binding</keyword>
<comment type="cofactor">
    <cofactor evidence="7">
        <name>Zn(2+)</name>
        <dbReference type="ChEBI" id="CHEBI:29105"/>
    </cofactor>
    <text evidence="7">Binds 1 zinc ion per subunit.</text>
</comment>
<keyword evidence="7" id="KW-0479">Metal-binding</keyword>
<dbReference type="GO" id="GO:0008270">
    <property type="term" value="F:zinc ion binding"/>
    <property type="evidence" value="ECO:0007669"/>
    <property type="project" value="TreeGrafter"/>
</dbReference>
<dbReference type="InterPro" id="IPR002481">
    <property type="entry name" value="FUR"/>
</dbReference>
<keyword evidence="2" id="KW-0678">Repressor</keyword>
<evidence type="ECO:0000256" key="1">
    <source>
        <dbReference type="ARBA" id="ARBA00007957"/>
    </source>
</evidence>
<proteinExistence type="inferred from homology"/>
<keyword evidence="4" id="KW-0805">Transcription regulation</keyword>
<organism evidence="8 9">
    <name type="scientific">Bifidobacterium crudilactis</name>
    <dbReference type="NCBI Taxonomy" id="327277"/>
    <lineage>
        <taxon>Bacteria</taxon>
        <taxon>Bacillati</taxon>
        <taxon>Actinomycetota</taxon>
        <taxon>Actinomycetes</taxon>
        <taxon>Bifidobacteriales</taxon>
        <taxon>Bifidobacteriaceae</taxon>
        <taxon>Bifidobacterium</taxon>
    </lineage>
</organism>
<keyword evidence="3 7" id="KW-0862">Zinc</keyword>
<dbReference type="EMBL" id="JAAXZR010000007">
    <property type="protein sequence ID" value="NLT78968.1"/>
    <property type="molecule type" value="Genomic_DNA"/>
</dbReference>
<dbReference type="GO" id="GO:1900376">
    <property type="term" value="P:regulation of secondary metabolite biosynthetic process"/>
    <property type="evidence" value="ECO:0007669"/>
    <property type="project" value="TreeGrafter"/>
</dbReference>
<dbReference type="PANTHER" id="PTHR33202:SF7">
    <property type="entry name" value="FERRIC UPTAKE REGULATION PROTEIN"/>
    <property type="match status" value="1"/>
</dbReference>
<dbReference type="InterPro" id="IPR043135">
    <property type="entry name" value="Fur_C"/>
</dbReference>
<feature type="binding site" evidence="7">
    <location>
        <position position="101"/>
    </location>
    <ligand>
        <name>Zn(2+)</name>
        <dbReference type="ChEBI" id="CHEBI:29105"/>
    </ligand>
</feature>
<evidence type="ECO:0000256" key="6">
    <source>
        <dbReference type="ARBA" id="ARBA00023163"/>
    </source>
</evidence>
<dbReference type="Pfam" id="PF01475">
    <property type="entry name" value="FUR"/>
    <property type="match status" value="1"/>
</dbReference>
<evidence type="ECO:0000313" key="8">
    <source>
        <dbReference type="EMBL" id="NLT78968.1"/>
    </source>
</evidence>
<comment type="similarity">
    <text evidence="1">Belongs to the Fur family.</text>
</comment>
<reference evidence="8" key="2">
    <citation type="submission" date="2020-01" db="EMBL/GenBank/DDBJ databases">
        <authorList>
            <person name="Campanaro S."/>
        </authorList>
    </citation>
    <scope>NUCLEOTIDE SEQUENCE</scope>
    <source>
        <strain evidence="8">AS01afH2WH_6</strain>
    </source>
</reference>
<dbReference type="InterPro" id="IPR036388">
    <property type="entry name" value="WH-like_DNA-bd_sf"/>
</dbReference>
<dbReference type="Gene3D" id="1.10.10.10">
    <property type="entry name" value="Winged helix-like DNA-binding domain superfamily/Winged helix DNA-binding domain"/>
    <property type="match status" value="1"/>
</dbReference>
<sequence length="150" mass="16531">MNTATPQAKALDLDELLHQHGLRNTPQRQLIYRIVSSSAQHLSAVHVQHQLETLMPGISLPTVYATLELFADLGIVRKMAMIDGVMLYDTGQQRPHAHMVCRNCGRIFDLDIPPVNSDDVTAAMNQGFRVDSGDLVLHGLCSDCRAKANS</sequence>
<dbReference type="Proteomes" id="UP000767327">
    <property type="component" value="Unassembled WGS sequence"/>
</dbReference>
<dbReference type="InterPro" id="IPR036390">
    <property type="entry name" value="WH_DNA-bd_sf"/>
</dbReference>
<keyword evidence="6" id="KW-0804">Transcription</keyword>
<dbReference type="GO" id="GO:0000976">
    <property type="term" value="F:transcription cis-regulatory region binding"/>
    <property type="evidence" value="ECO:0007669"/>
    <property type="project" value="TreeGrafter"/>
</dbReference>
<accession>A0A971IC58</accession>
<evidence type="ECO:0000313" key="9">
    <source>
        <dbReference type="Proteomes" id="UP000767327"/>
    </source>
</evidence>
<feature type="binding site" evidence="7">
    <location>
        <position position="141"/>
    </location>
    <ligand>
        <name>Zn(2+)</name>
        <dbReference type="ChEBI" id="CHEBI:29105"/>
    </ligand>
</feature>
<protein>
    <submittedName>
        <fullName evidence="8">Transcriptional repressor</fullName>
    </submittedName>
</protein>
<evidence type="ECO:0000256" key="7">
    <source>
        <dbReference type="PIRSR" id="PIRSR602481-1"/>
    </source>
</evidence>
<feature type="binding site" evidence="7">
    <location>
        <position position="144"/>
    </location>
    <ligand>
        <name>Zn(2+)</name>
        <dbReference type="ChEBI" id="CHEBI:29105"/>
    </ligand>
</feature>
<gene>
    <name evidence="8" type="ORF">GXW98_01600</name>
</gene>
<evidence type="ECO:0000256" key="4">
    <source>
        <dbReference type="ARBA" id="ARBA00023015"/>
    </source>
</evidence>
<evidence type="ECO:0000256" key="5">
    <source>
        <dbReference type="ARBA" id="ARBA00023125"/>
    </source>
</evidence>
<dbReference type="GO" id="GO:0045892">
    <property type="term" value="P:negative regulation of DNA-templated transcription"/>
    <property type="evidence" value="ECO:0007669"/>
    <property type="project" value="TreeGrafter"/>
</dbReference>
<evidence type="ECO:0000256" key="2">
    <source>
        <dbReference type="ARBA" id="ARBA00022491"/>
    </source>
</evidence>
<dbReference type="GO" id="GO:0003700">
    <property type="term" value="F:DNA-binding transcription factor activity"/>
    <property type="evidence" value="ECO:0007669"/>
    <property type="project" value="InterPro"/>
</dbReference>
<dbReference type="Gene3D" id="3.30.1490.190">
    <property type="match status" value="1"/>
</dbReference>
<comment type="caution">
    <text evidence="8">The sequence shown here is derived from an EMBL/GenBank/DDBJ whole genome shotgun (WGS) entry which is preliminary data.</text>
</comment>
<dbReference type="PANTHER" id="PTHR33202">
    <property type="entry name" value="ZINC UPTAKE REGULATION PROTEIN"/>
    <property type="match status" value="1"/>
</dbReference>
<name>A0A971IC58_9BIFI</name>
<reference evidence="8" key="1">
    <citation type="journal article" date="2020" name="Biotechnol. Biofuels">
        <title>New insights from the biogas microbiome by comprehensive genome-resolved metagenomics of nearly 1600 species originating from multiple anaerobic digesters.</title>
        <authorList>
            <person name="Campanaro S."/>
            <person name="Treu L."/>
            <person name="Rodriguez-R L.M."/>
            <person name="Kovalovszki A."/>
            <person name="Ziels R.M."/>
            <person name="Maus I."/>
            <person name="Zhu X."/>
            <person name="Kougias P.G."/>
            <person name="Basile A."/>
            <person name="Luo G."/>
            <person name="Schluter A."/>
            <person name="Konstantinidis K.T."/>
            <person name="Angelidaki I."/>
        </authorList>
    </citation>
    <scope>NUCLEOTIDE SEQUENCE</scope>
    <source>
        <strain evidence="8">AS01afH2WH_6</strain>
    </source>
</reference>
<feature type="binding site" evidence="7">
    <location>
        <position position="104"/>
    </location>
    <ligand>
        <name>Zn(2+)</name>
        <dbReference type="ChEBI" id="CHEBI:29105"/>
    </ligand>
</feature>
<dbReference type="SUPFAM" id="SSF46785">
    <property type="entry name" value="Winged helix' DNA-binding domain"/>
    <property type="match status" value="1"/>
</dbReference>